<gene>
    <name evidence="2" type="ORF">MFMK1_003156</name>
</gene>
<keyword evidence="3" id="KW-1185">Reference proteome</keyword>
<dbReference type="EMBL" id="CP121694">
    <property type="protein sequence ID" value="WRO23299.1"/>
    <property type="molecule type" value="Genomic_DNA"/>
</dbReference>
<name>A0AAU0UTT7_9FIRM</name>
<dbReference type="Gene3D" id="3.40.1260.10">
    <property type="entry name" value="DsrEFH-like"/>
    <property type="match status" value="1"/>
</dbReference>
<dbReference type="RefSeq" id="WP_366922681.1">
    <property type="nucleotide sequence ID" value="NZ_CP121694.1"/>
</dbReference>
<dbReference type="InterPro" id="IPR003787">
    <property type="entry name" value="Sulphur_relay_DsrE/F-like"/>
</dbReference>
<dbReference type="InterPro" id="IPR027396">
    <property type="entry name" value="DsrEFH-like"/>
</dbReference>
<comment type="similarity">
    <text evidence="1">Belongs to the DsrF/TusC family.</text>
</comment>
<dbReference type="PANTHER" id="PTHR38780">
    <property type="entry name" value="PROTEIN TUSC"/>
    <property type="match status" value="1"/>
</dbReference>
<accession>A0AAU0UTT7</accession>
<dbReference type="SUPFAM" id="SSF75169">
    <property type="entry name" value="DsrEFH-like"/>
    <property type="match status" value="1"/>
</dbReference>
<protein>
    <submittedName>
        <fullName evidence="2">DsrE family protein</fullName>
    </submittedName>
</protein>
<sequence>MDKMLLFLKSAPYGSAAAVEAFRLAIGGPSLDVETVVVLADDGVFCVLPEQDPQDIEMKSLGQAYANLPDFDARLVVLDESLQERNIDAGDIIAGEVITRKQLDQLIAETEAVIKF</sequence>
<dbReference type="PANTHER" id="PTHR38780:SF1">
    <property type="entry name" value="PROTEIN TUSC"/>
    <property type="match status" value="1"/>
</dbReference>
<dbReference type="AlphaFoldDB" id="A0AAU0UTT7"/>
<proteinExistence type="inferred from homology"/>
<dbReference type="InterPro" id="IPR017462">
    <property type="entry name" value="Sulphur_relay_TusC/DsrF"/>
</dbReference>
<dbReference type="KEGG" id="dbc:MFMK1_003156"/>
<reference evidence="2 3" key="1">
    <citation type="submission" date="2023-04" db="EMBL/GenBank/DDBJ databases">
        <authorList>
            <person name="Hsu D."/>
        </authorList>
    </citation>
    <scope>NUCLEOTIDE SEQUENCE [LARGE SCALE GENOMIC DNA]</scope>
    <source>
        <strain evidence="2 3">MK1</strain>
    </source>
</reference>
<evidence type="ECO:0000313" key="2">
    <source>
        <dbReference type="EMBL" id="WRO23299.1"/>
    </source>
</evidence>
<dbReference type="Proteomes" id="UP001329915">
    <property type="component" value="Chromosome"/>
</dbReference>
<evidence type="ECO:0000256" key="1">
    <source>
        <dbReference type="ARBA" id="ARBA00005996"/>
    </source>
</evidence>
<organism evidence="2 3">
    <name type="scientific">Metallumcola ferriviriculae</name>
    <dbReference type="NCBI Taxonomy" id="3039180"/>
    <lineage>
        <taxon>Bacteria</taxon>
        <taxon>Bacillati</taxon>
        <taxon>Bacillota</taxon>
        <taxon>Clostridia</taxon>
        <taxon>Neomoorellales</taxon>
        <taxon>Desulfitibacteraceae</taxon>
        <taxon>Metallumcola</taxon>
    </lineage>
</organism>
<dbReference type="Pfam" id="PF02635">
    <property type="entry name" value="DsrE"/>
    <property type="match status" value="1"/>
</dbReference>
<evidence type="ECO:0000313" key="3">
    <source>
        <dbReference type="Proteomes" id="UP001329915"/>
    </source>
</evidence>